<dbReference type="InterPro" id="IPR029063">
    <property type="entry name" value="SAM-dependent_MTases_sf"/>
</dbReference>
<proteinExistence type="predicted"/>
<dbReference type="RefSeq" id="WP_312865852.1">
    <property type="nucleotide sequence ID" value="NZ_BAABAI010000041.1"/>
</dbReference>
<dbReference type="GO" id="GO:0032259">
    <property type="term" value="P:methylation"/>
    <property type="evidence" value="ECO:0007669"/>
    <property type="project" value="UniProtKB-KW"/>
</dbReference>
<dbReference type="EMBL" id="JACHJS010000001">
    <property type="protein sequence ID" value="MBB4968221.1"/>
    <property type="molecule type" value="Genomic_DNA"/>
</dbReference>
<keyword evidence="2" id="KW-0808">Transferase</keyword>
<accession>A0A7W7WYP7</accession>
<protein>
    <submittedName>
        <fullName evidence="2">SAM-dependent methyltransferase</fullName>
    </submittedName>
</protein>
<keyword evidence="2" id="KW-0489">Methyltransferase</keyword>
<dbReference type="Pfam" id="PF08242">
    <property type="entry name" value="Methyltransf_12"/>
    <property type="match status" value="1"/>
</dbReference>
<evidence type="ECO:0000259" key="1">
    <source>
        <dbReference type="Pfam" id="PF08242"/>
    </source>
</evidence>
<evidence type="ECO:0000313" key="3">
    <source>
        <dbReference type="Proteomes" id="UP000542674"/>
    </source>
</evidence>
<comment type="caution">
    <text evidence="2">The sequence shown here is derived from an EMBL/GenBank/DDBJ whole genome shotgun (WGS) entry which is preliminary data.</text>
</comment>
<sequence>MAAHTHDGIDWTARLAGMRRGDALVADRLREVALRLVDGLPDHPTVVDVGSGTGGMSVALVEALAARGGGTVVLVDAVPELLDAAATVARTAAAYETDSPKPVVQVRPVLADLAAERLADLAGGAHLVWAHYVVHHLPDERRIVADLADALAPGGLLALGEGGLEARCLPWDVGVGEPGLQDRLAAAHAAWFVRMKESLPGAVRLPVGWNVVLRDAGLADVTAFSYLVDLPAPPTPALREWVVERLGWVADVAATNLHPSDRDALKRLLDPTDPAYAGTRDDVFLLAANTVHTGRKP</sequence>
<dbReference type="InterPro" id="IPR013217">
    <property type="entry name" value="Methyltransf_12"/>
</dbReference>
<organism evidence="2 3">
    <name type="scientific">Saccharothrix violaceirubra</name>
    <dbReference type="NCBI Taxonomy" id="413306"/>
    <lineage>
        <taxon>Bacteria</taxon>
        <taxon>Bacillati</taxon>
        <taxon>Actinomycetota</taxon>
        <taxon>Actinomycetes</taxon>
        <taxon>Pseudonocardiales</taxon>
        <taxon>Pseudonocardiaceae</taxon>
        <taxon>Saccharothrix</taxon>
    </lineage>
</organism>
<dbReference type="Gene3D" id="3.40.50.150">
    <property type="entry name" value="Vaccinia Virus protein VP39"/>
    <property type="match status" value="1"/>
</dbReference>
<reference evidence="2 3" key="1">
    <citation type="submission" date="2020-08" db="EMBL/GenBank/DDBJ databases">
        <title>Sequencing the genomes of 1000 actinobacteria strains.</title>
        <authorList>
            <person name="Klenk H.-P."/>
        </authorList>
    </citation>
    <scope>NUCLEOTIDE SEQUENCE [LARGE SCALE GENOMIC DNA]</scope>
    <source>
        <strain evidence="2 3">DSM 45084</strain>
    </source>
</reference>
<name>A0A7W7WYP7_9PSEU</name>
<feature type="domain" description="Methyltransferase type 12" evidence="1">
    <location>
        <begin position="47"/>
        <end position="157"/>
    </location>
</feature>
<keyword evidence="3" id="KW-1185">Reference proteome</keyword>
<dbReference type="AlphaFoldDB" id="A0A7W7WYP7"/>
<gene>
    <name evidence="2" type="ORF">F4559_005580</name>
</gene>
<dbReference type="GO" id="GO:0008168">
    <property type="term" value="F:methyltransferase activity"/>
    <property type="evidence" value="ECO:0007669"/>
    <property type="project" value="UniProtKB-KW"/>
</dbReference>
<evidence type="ECO:0000313" key="2">
    <source>
        <dbReference type="EMBL" id="MBB4968221.1"/>
    </source>
</evidence>
<dbReference type="SUPFAM" id="SSF53335">
    <property type="entry name" value="S-adenosyl-L-methionine-dependent methyltransferases"/>
    <property type="match status" value="1"/>
</dbReference>
<dbReference type="Proteomes" id="UP000542674">
    <property type="component" value="Unassembled WGS sequence"/>
</dbReference>